<keyword evidence="1" id="KW-0732">Signal</keyword>
<reference evidence="2" key="2">
    <citation type="submission" date="2023-04" db="EMBL/GenBank/DDBJ databases">
        <authorList>
            <person name="Walker A."/>
            <person name="Perkins L.E."/>
            <person name="Battisti A."/>
            <person name="Zalucki M.P."/>
            <person name="King G.F."/>
        </authorList>
    </citation>
    <scope>NUCLEOTIDE SEQUENCE</scope>
    <source>
        <strain evidence="2">U-TPTX</strain>
        <tissue evidence="2">True setae</tissue>
    </source>
</reference>
<name>A0AA49ESJ8_OCHLU</name>
<feature type="signal peptide" evidence="1">
    <location>
        <begin position="1"/>
        <end position="23"/>
    </location>
</feature>
<dbReference type="EMBL" id="OQ876659">
    <property type="protein sequence ID" value="WGN96297.1"/>
    <property type="molecule type" value="mRNA"/>
</dbReference>
<feature type="chain" id="PRO_5041373544" evidence="1">
    <location>
        <begin position="24"/>
        <end position="67"/>
    </location>
</feature>
<proteinExistence type="evidence at transcript level"/>
<sequence length="67" mass="7670">MKGVFRSILILCFILQIINTVTADHETVASDDGDVQRTSRYIIDVPKRKCPEGQRRDHRGRCREVVG</sequence>
<dbReference type="AlphaFoldDB" id="A0AA49ESJ8"/>
<organism evidence="2">
    <name type="scientific">Ochrogaster lunifer</name>
    <name type="common">Bag-shelter moth</name>
    <dbReference type="NCBI Taxonomy" id="319761"/>
    <lineage>
        <taxon>Eukaryota</taxon>
        <taxon>Metazoa</taxon>
        <taxon>Ecdysozoa</taxon>
        <taxon>Arthropoda</taxon>
        <taxon>Hexapoda</taxon>
        <taxon>Insecta</taxon>
        <taxon>Pterygota</taxon>
        <taxon>Neoptera</taxon>
        <taxon>Endopterygota</taxon>
        <taxon>Lepidoptera</taxon>
        <taxon>Glossata</taxon>
        <taxon>Ditrysia</taxon>
        <taxon>Noctuoidea</taxon>
        <taxon>Notodontidae</taxon>
        <taxon>Thaumetopoeinae</taxon>
        <taxon>Ochrogaster</taxon>
    </lineage>
</organism>
<accession>A0AA49ESJ8</accession>
<evidence type="ECO:0000256" key="1">
    <source>
        <dbReference type="SAM" id="SignalP"/>
    </source>
</evidence>
<protein>
    <submittedName>
        <fullName evidence="2">Setae polypeptide</fullName>
    </submittedName>
</protein>
<evidence type="ECO:0000313" key="2">
    <source>
        <dbReference type="EMBL" id="WGN96297.1"/>
    </source>
</evidence>
<reference evidence="2" key="1">
    <citation type="journal article" date="2023" name="Proteomics">
        <title>Proteome of urticating setae of Ochrogaster lunifer, a processionary caterpillar of medical and veterinary importance, including primary structures of putative toxins.</title>
        <authorList>
            <person name="Walker A.A."/>
            <person name="Perkins L.E."/>
            <person name="Battisti A."/>
            <person name="Zalucki M.P."/>
            <person name="King G.F."/>
        </authorList>
    </citation>
    <scope>NUCLEOTIDE SEQUENCE</scope>
    <source>
        <strain evidence="2">U-TPTX</strain>
    </source>
</reference>